<dbReference type="AlphaFoldDB" id="A0A8K1GIF3"/>
<organism evidence="1 2">
    <name type="scientific">Zosterops borbonicus</name>
    <dbReference type="NCBI Taxonomy" id="364589"/>
    <lineage>
        <taxon>Eukaryota</taxon>
        <taxon>Metazoa</taxon>
        <taxon>Chordata</taxon>
        <taxon>Craniata</taxon>
        <taxon>Vertebrata</taxon>
        <taxon>Euteleostomi</taxon>
        <taxon>Archelosauria</taxon>
        <taxon>Archosauria</taxon>
        <taxon>Dinosauria</taxon>
        <taxon>Saurischia</taxon>
        <taxon>Theropoda</taxon>
        <taxon>Coelurosauria</taxon>
        <taxon>Aves</taxon>
        <taxon>Neognathae</taxon>
        <taxon>Neoaves</taxon>
        <taxon>Telluraves</taxon>
        <taxon>Australaves</taxon>
        <taxon>Passeriformes</taxon>
        <taxon>Sylvioidea</taxon>
        <taxon>Zosteropidae</taxon>
        <taxon>Zosterops</taxon>
    </lineage>
</organism>
<accession>A0A8K1GIF3</accession>
<comment type="caution">
    <text evidence="1">The sequence shown here is derived from an EMBL/GenBank/DDBJ whole genome shotgun (WGS) entry which is preliminary data.</text>
</comment>
<evidence type="ECO:0000313" key="2">
    <source>
        <dbReference type="Proteomes" id="UP000796761"/>
    </source>
</evidence>
<dbReference type="Proteomes" id="UP000796761">
    <property type="component" value="Unassembled WGS sequence"/>
</dbReference>
<protein>
    <submittedName>
        <fullName evidence="1">Uncharacterized protein</fullName>
    </submittedName>
</protein>
<keyword evidence="2" id="KW-1185">Reference proteome</keyword>
<gene>
    <name evidence="1" type="ORF">HGM15179_008458</name>
</gene>
<proteinExistence type="predicted"/>
<sequence length="373" mass="40393">MESVTVGSANVMKAGTVKLVSIQLLAILHGRKATKCARILKISSVLVQAHVSVAGANVQTQKEMNWYMANFVNVMTESALMMKQERFVQAMESVTVETVTVRLVGMEINVNSSVTSPPGRSRKDAHLQMAKSAATEAHVYVGNVHAMMWTQLVTGEIFMGILVSVMKETAKQYMIDILMTSVQVMDSVIVEDVTVKKGGLGKSVNIHIRVQCQLKKALRNAKEILIYLALEEGDVNVANALVSLQETTEFMAKTVNVMIDSVKMQMAMSVGAPATVESASVHPRNGTFRVISVNAMTETVTNMMVSFAQVTVFVAVETVTVFVAVETIIVTQDQKVNVENNAYIGSGNEPDPPCMAQPGLQSCLSSGSYTGFM</sequence>
<reference evidence="1" key="1">
    <citation type="submission" date="2019-04" db="EMBL/GenBank/DDBJ databases">
        <title>Genome assembly of Zosterops borbonicus 15179.</title>
        <authorList>
            <person name="Leroy T."/>
            <person name="Anselmetti Y."/>
            <person name="Tilak M.-K."/>
            <person name="Nabholz B."/>
        </authorList>
    </citation>
    <scope>NUCLEOTIDE SEQUENCE</scope>
    <source>
        <strain evidence="1">HGM_15179</strain>
        <tissue evidence="1">Muscle</tissue>
    </source>
</reference>
<dbReference type="OrthoDB" id="9930377at2759"/>
<evidence type="ECO:0000313" key="1">
    <source>
        <dbReference type="EMBL" id="TRZ18637.1"/>
    </source>
</evidence>
<dbReference type="EMBL" id="SWJQ01000215">
    <property type="protein sequence ID" value="TRZ18637.1"/>
    <property type="molecule type" value="Genomic_DNA"/>
</dbReference>
<name>A0A8K1GIF3_9PASS</name>